<evidence type="ECO:0000313" key="19">
    <source>
        <dbReference type="EMBL" id="MBW7569733.1"/>
    </source>
</evidence>
<comment type="caution">
    <text evidence="19">The sequence shown here is derived from an EMBL/GenBank/DDBJ whole genome shotgun (WGS) entry which is preliminary data.</text>
</comment>
<evidence type="ECO:0000256" key="11">
    <source>
        <dbReference type="ARBA" id="ARBA00023053"/>
    </source>
</evidence>
<comment type="similarity">
    <text evidence="16 17">Belongs to the NqrC family.</text>
</comment>
<keyword evidence="2 16" id="KW-1003">Cell membrane</keyword>
<keyword evidence="6 16" id="KW-0288">FMN</keyword>
<comment type="catalytic activity">
    <reaction evidence="16 17">
        <text>a ubiquinone + n Na(+)(in) + NADH + H(+) = a ubiquinol + n Na(+)(out) + NAD(+)</text>
        <dbReference type="Rhea" id="RHEA:47748"/>
        <dbReference type="Rhea" id="RHEA-COMP:9565"/>
        <dbReference type="Rhea" id="RHEA-COMP:9566"/>
        <dbReference type="ChEBI" id="CHEBI:15378"/>
        <dbReference type="ChEBI" id="CHEBI:16389"/>
        <dbReference type="ChEBI" id="CHEBI:17976"/>
        <dbReference type="ChEBI" id="CHEBI:29101"/>
        <dbReference type="ChEBI" id="CHEBI:57540"/>
        <dbReference type="ChEBI" id="CHEBI:57945"/>
        <dbReference type="EC" id="7.2.1.1"/>
    </reaction>
</comment>
<keyword evidence="1 16" id="KW-0813">Transport</keyword>
<evidence type="ECO:0000256" key="12">
    <source>
        <dbReference type="ARBA" id="ARBA00023065"/>
    </source>
</evidence>
<evidence type="ECO:0000256" key="17">
    <source>
        <dbReference type="PIRNR" id="PIRNR009437"/>
    </source>
</evidence>
<comment type="subcellular location">
    <subcellularLocation>
        <location evidence="16">Cell membrane</location>
        <topology evidence="16">Single-pass membrane protein</topology>
    </subcellularLocation>
</comment>
<evidence type="ECO:0000256" key="13">
    <source>
        <dbReference type="ARBA" id="ARBA00023075"/>
    </source>
</evidence>
<gene>
    <name evidence="16" type="primary">nqrC</name>
    <name evidence="19" type="ORF">J5V48_02370</name>
</gene>
<evidence type="ECO:0000256" key="15">
    <source>
        <dbReference type="ARBA" id="ARBA00023201"/>
    </source>
</evidence>
<keyword evidence="14 16" id="KW-0472">Membrane</keyword>
<feature type="domain" description="FMN-binding" evidence="18">
    <location>
        <begin position="149"/>
        <end position="246"/>
    </location>
</feature>
<evidence type="ECO:0000256" key="16">
    <source>
        <dbReference type="HAMAP-Rule" id="MF_00427"/>
    </source>
</evidence>
<keyword evidence="20" id="KW-1185">Reference proteome</keyword>
<evidence type="ECO:0000313" key="20">
    <source>
        <dbReference type="Proteomes" id="UP000731465"/>
    </source>
</evidence>
<evidence type="ECO:0000256" key="4">
    <source>
        <dbReference type="ARBA" id="ARBA00022553"/>
    </source>
</evidence>
<feature type="modified residue" description="FMN phosphoryl threonine" evidence="16">
    <location>
        <position position="229"/>
    </location>
</feature>
<accession>A0ABS7DEN8</accession>
<keyword evidence="4 16" id="KW-0597">Phosphoprotein</keyword>
<name>A0ABS7DEN8_9GAMM</name>
<dbReference type="Proteomes" id="UP000731465">
    <property type="component" value="Unassembled WGS sequence"/>
</dbReference>
<proteinExistence type="inferred from homology"/>
<keyword evidence="7 16" id="KW-0812">Transmembrane</keyword>
<comment type="caution">
    <text evidence="16">Lacks conserved residue(s) required for the propagation of feature annotation.</text>
</comment>
<keyword evidence="13 16" id="KW-0830">Ubiquinone</keyword>
<keyword evidence="15 16" id="KW-0739">Sodium transport</keyword>
<dbReference type="HAMAP" id="MF_00427">
    <property type="entry name" value="NqrC"/>
    <property type="match status" value="1"/>
</dbReference>
<reference evidence="19 20" key="1">
    <citation type="submission" date="2021-03" db="EMBL/GenBank/DDBJ databases">
        <title>Succinivibrio sp. nov. isolated from feces of cow.</title>
        <authorList>
            <person name="Choi J.-Y."/>
        </authorList>
    </citation>
    <scope>NUCLEOTIDE SEQUENCE [LARGE SCALE GENOMIC DNA]</scope>
    <source>
        <strain evidence="19 20">AGMB01872</strain>
    </source>
</reference>
<comment type="cofactor">
    <cofactor evidence="16 17">
        <name>FMN</name>
        <dbReference type="ChEBI" id="CHEBI:58210"/>
    </cofactor>
</comment>
<sequence>MSKLNKDSALGTLIIIVTFCLVCSVLVSSAVVALDPFKKAAVENDRQVNILKVSGFEVNDSVSKTFKAHIESHLIDVATGRLADDAVPANEIEGYNFASLAKKPASSVKIEKARDVAKIISRSKYMPVYFAKDDNGKVVRVILPFYGQALWSTVFGYVALSPLDANTILGVTFYSHGETPGLGGEIDNPRWQALWVNKKLTDENGDYKFCIKKNASEHDFDIDALSGATLTSVGVDNTAKYWLGDAYRPFLENLSKGEIIVNE</sequence>
<keyword evidence="11 16" id="KW-0915">Sodium</keyword>
<keyword evidence="8 16" id="KW-1278">Translocase</keyword>
<dbReference type="PANTHER" id="PTHR37838:SF1">
    <property type="entry name" value="NA(+)-TRANSLOCATING NADH-QUINONE REDUCTASE SUBUNIT C"/>
    <property type="match status" value="1"/>
</dbReference>
<keyword evidence="12 16" id="KW-0406">Ion transport</keyword>
<dbReference type="PIRSF" id="PIRSF009437">
    <property type="entry name" value="NQR-1_subunit_C"/>
    <property type="match status" value="1"/>
</dbReference>
<evidence type="ECO:0000256" key="2">
    <source>
        <dbReference type="ARBA" id="ARBA00022475"/>
    </source>
</evidence>
<evidence type="ECO:0000256" key="10">
    <source>
        <dbReference type="ARBA" id="ARBA00023027"/>
    </source>
</evidence>
<keyword evidence="10 16" id="KW-0520">NAD</keyword>
<keyword evidence="3" id="KW-0997">Cell inner membrane</keyword>
<organism evidence="19 20">
    <name type="scientific">Succinivibrio faecicola</name>
    <dbReference type="NCBI Taxonomy" id="2820300"/>
    <lineage>
        <taxon>Bacteria</taxon>
        <taxon>Pseudomonadati</taxon>
        <taxon>Pseudomonadota</taxon>
        <taxon>Gammaproteobacteria</taxon>
        <taxon>Aeromonadales</taxon>
        <taxon>Succinivibrionaceae</taxon>
        <taxon>Succinivibrio</taxon>
    </lineage>
</organism>
<evidence type="ECO:0000256" key="14">
    <source>
        <dbReference type="ARBA" id="ARBA00023136"/>
    </source>
</evidence>
<evidence type="ECO:0000256" key="9">
    <source>
        <dbReference type="ARBA" id="ARBA00022989"/>
    </source>
</evidence>
<dbReference type="PANTHER" id="PTHR37838">
    <property type="entry name" value="NA(+)-TRANSLOCATING NADH-QUINONE REDUCTASE SUBUNIT C"/>
    <property type="match status" value="1"/>
</dbReference>
<evidence type="ECO:0000256" key="1">
    <source>
        <dbReference type="ARBA" id="ARBA00022448"/>
    </source>
</evidence>
<dbReference type="EMBL" id="JAGFNY010000004">
    <property type="protein sequence ID" value="MBW7569733.1"/>
    <property type="molecule type" value="Genomic_DNA"/>
</dbReference>
<dbReference type="InterPro" id="IPR007329">
    <property type="entry name" value="FMN-bd"/>
</dbReference>
<keyword evidence="5 16" id="KW-0285">Flavoprotein</keyword>
<comment type="function">
    <text evidence="16">NQR complex catalyzes the reduction of ubiquinone-1 to ubiquinol by two successive reactions, coupled with the transport of Na(+) ions from the cytoplasm to the periplasm. NqrA to NqrE are probably involved in the second step, the conversion of ubisemiquinone to ubiquinol.</text>
</comment>
<dbReference type="EC" id="7.2.1.1" evidence="16 17"/>
<evidence type="ECO:0000256" key="3">
    <source>
        <dbReference type="ARBA" id="ARBA00022519"/>
    </source>
</evidence>
<dbReference type="Pfam" id="PF04205">
    <property type="entry name" value="FMN_bind"/>
    <property type="match status" value="1"/>
</dbReference>
<dbReference type="RefSeq" id="WP_219936704.1">
    <property type="nucleotide sequence ID" value="NZ_JAGFNY010000004.1"/>
</dbReference>
<protein>
    <recommendedName>
        <fullName evidence="16 17">Na(+)-translocating NADH-quinone reductase subunit C</fullName>
        <shortName evidence="16 17">Na(+)-NQR subunit C</shortName>
        <shortName evidence="16 17">Na(+)-translocating NQR subunit C</shortName>
        <ecNumber evidence="16 17">7.2.1.1</ecNumber>
    </recommendedName>
    <alternativeName>
        <fullName evidence="16 17">NQR complex subunit C</fullName>
    </alternativeName>
    <alternativeName>
        <fullName evidence="16 17">NQR-1 subunit C</fullName>
    </alternativeName>
</protein>
<dbReference type="SMART" id="SM00900">
    <property type="entry name" value="FMN_bind"/>
    <property type="match status" value="1"/>
</dbReference>
<evidence type="ECO:0000256" key="7">
    <source>
        <dbReference type="ARBA" id="ARBA00022692"/>
    </source>
</evidence>
<evidence type="ECO:0000256" key="6">
    <source>
        <dbReference type="ARBA" id="ARBA00022643"/>
    </source>
</evidence>
<keyword evidence="9 16" id="KW-1133">Transmembrane helix</keyword>
<comment type="subunit">
    <text evidence="16 17">Composed of six subunits; NqrA, NqrB, NqrC, NqrD, NqrE and NqrF.</text>
</comment>
<dbReference type="NCBIfam" id="NF003749">
    <property type="entry name" value="PRK05346.1-5"/>
    <property type="match status" value="1"/>
</dbReference>
<dbReference type="InterPro" id="IPR010204">
    <property type="entry name" value="NqrC"/>
</dbReference>
<evidence type="ECO:0000256" key="8">
    <source>
        <dbReference type="ARBA" id="ARBA00022967"/>
    </source>
</evidence>
<evidence type="ECO:0000259" key="18">
    <source>
        <dbReference type="SMART" id="SM00900"/>
    </source>
</evidence>
<evidence type="ECO:0000256" key="5">
    <source>
        <dbReference type="ARBA" id="ARBA00022630"/>
    </source>
</evidence>
<dbReference type="NCBIfam" id="TIGR01938">
    <property type="entry name" value="nqrC"/>
    <property type="match status" value="1"/>
</dbReference>